<dbReference type="InterPro" id="IPR006553">
    <property type="entry name" value="Leu-rich_rpt_Cys-con_subtyp"/>
</dbReference>
<dbReference type="GO" id="GO:0031146">
    <property type="term" value="P:SCF-dependent proteasomal ubiquitin-dependent protein catabolic process"/>
    <property type="evidence" value="ECO:0007669"/>
    <property type="project" value="TreeGrafter"/>
</dbReference>
<dbReference type="SMART" id="SM00367">
    <property type="entry name" value="LRR_CC"/>
    <property type="match status" value="2"/>
</dbReference>
<name>A0A485LRG3_9STRA</name>
<accession>A0A485LRG3</accession>
<protein>
    <submittedName>
        <fullName evidence="2">Aste57867_24795 protein</fullName>
    </submittedName>
</protein>
<reference evidence="2 3" key="1">
    <citation type="submission" date="2019-03" db="EMBL/GenBank/DDBJ databases">
        <authorList>
            <person name="Gaulin E."/>
            <person name="Dumas B."/>
        </authorList>
    </citation>
    <scope>NUCLEOTIDE SEQUENCE [LARGE SCALE GENOMIC DNA]</scope>
    <source>
        <strain evidence="2">CBS 568.67</strain>
    </source>
</reference>
<organism evidence="2 3">
    <name type="scientific">Aphanomyces stellatus</name>
    <dbReference type="NCBI Taxonomy" id="120398"/>
    <lineage>
        <taxon>Eukaryota</taxon>
        <taxon>Sar</taxon>
        <taxon>Stramenopiles</taxon>
        <taxon>Oomycota</taxon>
        <taxon>Saprolegniomycetes</taxon>
        <taxon>Saprolegniales</taxon>
        <taxon>Verrucalvaceae</taxon>
        <taxon>Aphanomyces</taxon>
    </lineage>
</organism>
<sequence length="365" mass="39430">MTKRPPSVAPVPCKARVKNSIIPVPPPLDLLAQALFAGFVDSFVVVRTLSLVSRRLSSLSANRVRALDLHATVHSHTLLTTCVLPRYHGGLVSLSLQWTPATTDATVALLAQALPRLTHLNLHGCKAVTNRAVSSISAALPALTSLNLSFCAGIDDVRPLAALSHLRVVKLAMCQRLPSFTLSTLPPSVTELDVGCSPVACDDALLRRFRHLEVLDLSGCFVEAAHVVACTRGTTTSLSSLSLAHCHTLSLADLWRMWHPMPTLKVLVLRGLLEDDGGDVDAARRRWAARVRACVPSLTYLDISCSDRHVDSKRMLQELMPHLVVDDGHAAFPIHPCACGDEDEDVGGGRTAEQRVLVVRPHVMA</sequence>
<keyword evidence="3" id="KW-1185">Reference proteome</keyword>
<evidence type="ECO:0000313" key="3">
    <source>
        <dbReference type="Proteomes" id="UP000332933"/>
    </source>
</evidence>
<dbReference type="EMBL" id="VJMH01007451">
    <property type="protein sequence ID" value="KAF0683107.1"/>
    <property type="molecule type" value="Genomic_DNA"/>
</dbReference>
<proteinExistence type="predicted"/>
<dbReference type="GO" id="GO:0019005">
    <property type="term" value="C:SCF ubiquitin ligase complex"/>
    <property type="evidence" value="ECO:0007669"/>
    <property type="project" value="TreeGrafter"/>
</dbReference>
<dbReference type="PANTHER" id="PTHR13318">
    <property type="entry name" value="PARTNER OF PAIRED, ISOFORM B-RELATED"/>
    <property type="match status" value="1"/>
</dbReference>
<dbReference type="Proteomes" id="UP000332933">
    <property type="component" value="Unassembled WGS sequence"/>
</dbReference>
<dbReference type="OrthoDB" id="10044893at2759"/>
<evidence type="ECO:0000313" key="1">
    <source>
        <dbReference type="EMBL" id="KAF0683107.1"/>
    </source>
</evidence>
<dbReference type="Gene3D" id="3.80.10.10">
    <property type="entry name" value="Ribonuclease Inhibitor"/>
    <property type="match status" value="2"/>
</dbReference>
<dbReference type="SUPFAM" id="SSF52047">
    <property type="entry name" value="RNI-like"/>
    <property type="match status" value="1"/>
</dbReference>
<dbReference type="AlphaFoldDB" id="A0A485LRG3"/>
<dbReference type="InterPro" id="IPR032675">
    <property type="entry name" value="LRR_dom_sf"/>
</dbReference>
<reference evidence="1" key="2">
    <citation type="submission" date="2019-06" db="EMBL/GenBank/DDBJ databases">
        <title>Genomics analysis of Aphanomyces spp. identifies a new class of oomycete effector associated with host adaptation.</title>
        <authorList>
            <person name="Gaulin E."/>
        </authorList>
    </citation>
    <scope>NUCLEOTIDE SEQUENCE</scope>
    <source>
        <strain evidence="1">CBS 578.67</strain>
    </source>
</reference>
<evidence type="ECO:0000313" key="2">
    <source>
        <dbReference type="EMBL" id="VFU01430.1"/>
    </source>
</evidence>
<gene>
    <name evidence="2" type="primary">Aste57867_24795</name>
    <name evidence="1" type="ORF">As57867_024717</name>
    <name evidence="2" type="ORF">ASTE57867_24795</name>
</gene>
<dbReference type="EMBL" id="CAADRA010007477">
    <property type="protein sequence ID" value="VFU01430.1"/>
    <property type="molecule type" value="Genomic_DNA"/>
</dbReference>